<dbReference type="RefSeq" id="WP_092698266.1">
    <property type="nucleotide sequence ID" value="NZ_FNFC01000001.1"/>
</dbReference>
<evidence type="ECO:0000256" key="2">
    <source>
        <dbReference type="ARBA" id="ARBA00004863"/>
    </source>
</evidence>
<accession>A0A1G8RR47</accession>
<evidence type="ECO:0000256" key="7">
    <source>
        <dbReference type="ARBA" id="ARBA00023136"/>
    </source>
</evidence>
<feature type="transmembrane region" description="Helical" evidence="8">
    <location>
        <begin position="20"/>
        <end position="39"/>
    </location>
</feature>
<protein>
    <submittedName>
        <fullName evidence="9">1,4-dihydroxy-2-naphthoate octaprenyltransferase</fullName>
    </submittedName>
</protein>
<keyword evidence="7 8" id="KW-0472">Membrane</keyword>
<feature type="transmembrane region" description="Helical" evidence="8">
    <location>
        <begin position="122"/>
        <end position="140"/>
    </location>
</feature>
<dbReference type="InterPro" id="IPR026046">
    <property type="entry name" value="UBIAD1"/>
</dbReference>
<dbReference type="PANTHER" id="PTHR13929:SF0">
    <property type="entry name" value="UBIA PRENYLTRANSFERASE DOMAIN-CONTAINING PROTEIN 1"/>
    <property type="match status" value="1"/>
</dbReference>
<evidence type="ECO:0000256" key="3">
    <source>
        <dbReference type="ARBA" id="ARBA00022428"/>
    </source>
</evidence>
<sequence>MDGKAVAYVLVQTSRPSQLLLIVGIYVLGVVIAAANGVTPDESAVVAGLPPLVFCAASVHYANEFADVDTDAQTDRTPFSGGSGALAETGLGRTIPLTAGLVSLVAGLASAVGLWVTGWIPTSAVSLLGIIVVAGWQYSVRPLKLAWRGFGEVTNAALGGVALPAYGAAVVGGPLGRVILASVPFALVVLLNLFATQWPDRDADAAVGKQTLAVRWQPRILRISYVGIAVAAGVALVALHTVPSPAVLPRPVVLASLPVVPLVVWGGWGYTRRHVPLPTVAAMVSLAALQLLGWLWTLS</sequence>
<proteinExistence type="predicted"/>
<feature type="transmembrane region" description="Helical" evidence="8">
    <location>
        <begin position="220"/>
        <end position="240"/>
    </location>
</feature>
<dbReference type="InterPro" id="IPR044878">
    <property type="entry name" value="UbiA_sf"/>
</dbReference>
<keyword evidence="5 8" id="KW-0812">Transmembrane</keyword>
<feature type="transmembrane region" description="Helical" evidence="8">
    <location>
        <begin position="178"/>
        <end position="199"/>
    </location>
</feature>
<keyword evidence="6 8" id="KW-1133">Transmembrane helix</keyword>
<dbReference type="EMBL" id="FNFC01000001">
    <property type="protein sequence ID" value="SDJ19412.1"/>
    <property type="molecule type" value="Genomic_DNA"/>
</dbReference>
<dbReference type="AlphaFoldDB" id="A0A1G8RR47"/>
<evidence type="ECO:0000256" key="1">
    <source>
        <dbReference type="ARBA" id="ARBA00004651"/>
    </source>
</evidence>
<evidence type="ECO:0000313" key="10">
    <source>
        <dbReference type="Proteomes" id="UP000198856"/>
    </source>
</evidence>
<dbReference type="GO" id="GO:0009234">
    <property type="term" value="P:menaquinone biosynthetic process"/>
    <property type="evidence" value="ECO:0007669"/>
    <property type="project" value="UniProtKB-UniPathway"/>
</dbReference>
<feature type="transmembrane region" description="Helical" evidence="8">
    <location>
        <begin position="95"/>
        <end position="116"/>
    </location>
</feature>
<dbReference type="GO" id="GO:0004659">
    <property type="term" value="F:prenyltransferase activity"/>
    <property type="evidence" value="ECO:0007669"/>
    <property type="project" value="InterPro"/>
</dbReference>
<keyword evidence="3" id="KW-0474">Menaquinone biosynthesis</keyword>
<feature type="transmembrane region" description="Helical" evidence="8">
    <location>
        <begin position="277"/>
        <end position="296"/>
    </location>
</feature>
<evidence type="ECO:0000313" key="9">
    <source>
        <dbReference type="EMBL" id="SDJ19412.1"/>
    </source>
</evidence>
<feature type="transmembrane region" description="Helical" evidence="8">
    <location>
        <begin position="252"/>
        <end position="270"/>
    </location>
</feature>
<evidence type="ECO:0000256" key="5">
    <source>
        <dbReference type="ARBA" id="ARBA00022692"/>
    </source>
</evidence>
<evidence type="ECO:0000256" key="6">
    <source>
        <dbReference type="ARBA" id="ARBA00022989"/>
    </source>
</evidence>
<dbReference type="InterPro" id="IPR000537">
    <property type="entry name" value="UbiA_prenyltransferase"/>
</dbReference>
<evidence type="ECO:0000256" key="8">
    <source>
        <dbReference type="SAM" id="Phobius"/>
    </source>
</evidence>
<gene>
    <name evidence="9" type="ORF">SAMN05216226_10167</name>
</gene>
<name>A0A1G8RR47_9EURY</name>
<dbReference type="GO" id="GO:0005886">
    <property type="term" value="C:plasma membrane"/>
    <property type="evidence" value="ECO:0007669"/>
    <property type="project" value="UniProtKB-SubCell"/>
</dbReference>
<dbReference type="Gene3D" id="1.10.357.140">
    <property type="entry name" value="UbiA prenyltransferase"/>
    <property type="match status" value="1"/>
</dbReference>
<evidence type="ECO:0000256" key="4">
    <source>
        <dbReference type="ARBA" id="ARBA00022679"/>
    </source>
</evidence>
<comment type="pathway">
    <text evidence="2">Quinol/quinone metabolism; menaquinone biosynthesis.</text>
</comment>
<organism evidence="9 10">
    <name type="scientific">Halovenus aranensis</name>
    <dbReference type="NCBI Taxonomy" id="890420"/>
    <lineage>
        <taxon>Archaea</taxon>
        <taxon>Methanobacteriati</taxon>
        <taxon>Methanobacteriota</taxon>
        <taxon>Stenosarchaea group</taxon>
        <taxon>Halobacteria</taxon>
        <taxon>Halobacteriales</taxon>
        <taxon>Haloarculaceae</taxon>
        <taxon>Halovenus</taxon>
    </lineage>
</organism>
<keyword evidence="10" id="KW-1185">Reference proteome</keyword>
<dbReference type="UniPathway" id="UPA00079"/>
<dbReference type="OrthoDB" id="26687at2157"/>
<dbReference type="STRING" id="890420.SAMN05216226_10167"/>
<dbReference type="CDD" id="cd13962">
    <property type="entry name" value="PT_UbiA_UBIAD1"/>
    <property type="match status" value="1"/>
</dbReference>
<dbReference type="PANTHER" id="PTHR13929">
    <property type="entry name" value="1,4-DIHYDROXY-2-NAPHTHOATE OCTAPRENYLTRANSFERASE"/>
    <property type="match status" value="1"/>
</dbReference>
<keyword evidence="4 9" id="KW-0808">Transferase</keyword>
<comment type="subcellular location">
    <subcellularLocation>
        <location evidence="1">Cell membrane</location>
        <topology evidence="1">Multi-pass membrane protein</topology>
    </subcellularLocation>
</comment>
<dbReference type="Proteomes" id="UP000198856">
    <property type="component" value="Unassembled WGS sequence"/>
</dbReference>
<dbReference type="Pfam" id="PF01040">
    <property type="entry name" value="UbiA"/>
    <property type="match status" value="1"/>
</dbReference>
<dbReference type="GO" id="GO:0042371">
    <property type="term" value="P:vitamin K biosynthetic process"/>
    <property type="evidence" value="ECO:0007669"/>
    <property type="project" value="TreeGrafter"/>
</dbReference>
<reference evidence="9 10" key="1">
    <citation type="submission" date="2016-10" db="EMBL/GenBank/DDBJ databases">
        <authorList>
            <person name="de Groot N.N."/>
        </authorList>
    </citation>
    <scope>NUCLEOTIDE SEQUENCE [LARGE SCALE GENOMIC DNA]</scope>
    <source>
        <strain evidence="9 10">IBRC-M10015</strain>
    </source>
</reference>